<dbReference type="PANTHER" id="PTHR43166">
    <property type="entry name" value="AMINO ACID IMPORT ATP-BINDING PROTEIN"/>
    <property type="match status" value="1"/>
</dbReference>
<feature type="domain" description="ABC transporter" evidence="7">
    <location>
        <begin position="8"/>
        <end position="255"/>
    </location>
</feature>
<dbReference type="InterPro" id="IPR003439">
    <property type="entry name" value="ABC_transporter-like_ATP-bd"/>
</dbReference>
<dbReference type="SMART" id="SM00382">
    <property type="entry name" value="AAA"/>
    <property type="match status" value="1"/>
</dbReference>
<dbReference type="GO" id="GO:0005524">
    <property type="term" value="F:ATP binding"/>
    <property type="evidence" value="ECO:0007669"/>
    <property type="project" value="UniProtKB-KW"/>
</dbReference>
<evidence type="ECO:0000256" key="1">
    <source>
        <dbReference type="ARBA" id="ARBA00022448"/>
    </source>
</evidence>
<sequence>MTETQPALLAENINVTFGTTQALKNVTLRVDKGEMVALIGPSGSGKSTLLRVSAGLQLADSTSGASRIFGDRVQEKGKLSPGVRRARAKVGFIFQQFNLVKRISLYSNVLIGALGRMPGWQGVMGRFSPEDRKKAMDSLERVGIAEYAGNRAANLSGGQQQRGAIARAMVQGAQAIFADEPIASLDPVSARNVMRLLAELNEQDGITVVVTLHQVDYALKYCRRAVALKAGEIIYDGPTSGLTRDKLIEIYGDEYIGVLDEEGEPA</sequence>
<accession>A0ABU7LNP4</accession>
<protein>
    <submittedName>
        <fullName evidence="8">Phosphonate ABC transporter ATP-binding protein</fullName>
    </submittedName>
</protein>
<reference evidence="8 9" key="1">
    <citation type="submission" date="2024-01" db="EMBL/GenBank/DDBJ databases">
        <title>Hyphobacterium bacterium isolated from marine sediment.</title>
        <authorList>
            <person name="Zhao S."/>
        </authorList>
    </citation>
    <scope>NUCLEOTIDE SEQUENCE [LARGE SCALE GENOMIC DNA]</scope>
    <source>
        <strain evidence="9">HN65</strain>
    </source>
</reference>
<dbReference type="Proteomes" id="UP001354971">
    <property type="component" value="Unassembled WGS sequence"/>
</dbReference>
<dbReference type="PROSITE" id="PS50893">
    <property type="entry name" value="ABC_TRANSPORTER_2"/>
    <property type="match status" value="1"/>
</dbReference>
<comment type="caution">
    <text evidence="8">The sequence shown here is derived from an EMBL/GenBank/DDBJ whole genome shotgun (WGS) entry which is preliminary data.</text>
</comment>
<dbReference type="InterPro" id="IPR027417">
    <property type="entry name" value="P-loop_NTPase"/>
</dbReference>
<evidence type="ECO:0000256" key="2">
    <source>
        <dbReference type="ARBA" id="ARBA00022475"/>
    </source>
</evidence>
<dbReference type="InterPro" id="IPR050086">
    <property type="entry name" value="MetN_ABC_transporter-like"/>
</dbReference>
<evidence type="ECO:0000313" key="9">
    <source>
        <dbReference type="Proteomes" id="UP001354971"/>
    </source>
</evidence>
<keyword evidence="6" id="KW-0472">Membrane</keyword>
<keyword evidence="4 8" id="KW-0067">ATP-binding</keyword>
<dbReference type="InterPro" id="IPR012693">
    <property type="entry name" value="ABC_transpr_PhnC"/>
</dbReference>
<dbReference type="EMBL" id="JAZDRP010000002">
    <property type="protein sequence ID" value="MEE2525535.1"/>
    <property type="molecule type" value="Genomic_DNA"/>
</dbReference>
<dbReference type="SUPFAM" id="SSF52540">
    <property type="entry name" value="P-loop containing nucleoside triphosphate hydrolases"/>
    <property type="match status" value="1"/>
</dbReference>
<dbReference type="Gene3D" id="3.40.50.300">
    <property type="entry name" value="P-loop containing nucleotide triphosphate hydrolases"/>
    <property type="match status" value="1"/>
</dbReference>
<proteinExistence type="predicted"/>
<evidence type="ECO:0000256" key="6">
    <source>
        <dbReference type="ARBA" id="ARBA00023136"/>
    </source>
</evidence>
<dbReference type="Pfam" id="PF00005">
    <property type="entry name" value="ABC_tran"/>
    <property type="match status" value="1"/>
</dbReference>
<keyword evidence="5" id="KW-1278">Translocase</keyword>
<name>A0ABU7LNP4_9PROT</name>
<evidence type="ECO:0000256" key="5">
    <source>
        <dbReference type="ARBA" id="ARBA00022967"/>
    </source>
</evidence>
<organism evidence="8 9">
    <name type="scientific">Hyphobacterium lacteum</name>
    <dbReference type="NCBI Taxonomy" id="3116575"/>
    <lineage>
        <taxon>Bacteria</taxon>
        <taxon>Pseudomonadati</taxon>
        <taxon>Pseudomonadota</taxon>
        <taxon>Alphaproteobacteria</taxon>
        <taxon>Maricaulales</taxon>
        <taxon>Maricaulaceae</taxon>
        <taxon>Hyphobacterium</taxon>
    </lineage>
</organism>
<dbReference type="NCBIfam" id="TIGR02315">
    <property type="entry name" value="ABC_phnC"/>
    <property type="match status" value="1"/>
</dbReference>
<evidence type="ECO:0000256" key="4">
    <source>
        <dbReference type="ARBA" id="ARBA00022840"/>
    </source>
</evidence>
<evidence type="ECO:0000259" key="7">
    <source>
        <dbReference type="PROSITE" id="PS50893"/>
    </source>
</evidence>
<keyword evidence="3" id="KW-0547">Nucleotide-binding</keyword>
<dbReference type="RefSeq" id="WP_330198197.1">
    <property type="nucleotide sequence ID" value="NZ_JAZDRP010000002.1"/>
</dbReference>
<gene>
    <name evidence="8" type="primary">phnC</name>
    <name evidence="8" type="ORF">V0U79_04095</name>
</gene>
<keyword evidence="2" id="KW-1003">Cell membrane</keyword>
<dbReference type="PANTHER" id="PTHR43166:SF6">
    <property type="entry name" value="PHOSPHONATES IMPORT ATP-BINDING PROTEIN PHNC"/>
    <property type="match status" value="1"/>
</dbReference>
<keyword evidence="9" id="KW-1185">Reference proteome</keyword>
<dbReference type="InterPro" id="IPR003593">
    <property type="entry name" value="AAA+_ATPase"/>
</dbReference>
<keyword evidence="1" id="KW-0813">Transport</keyword>
<evidence type="ECO:0000313" key="8">
    <source>
        <dbReference type="EMBL" id="MEE2525535.1"/>
    </source>
</evidence>
<evidence type="ECO:0000256" key="3">
    <source>
        <dbReference type="ARBA" id="ARBA00022741"/>
    </source>
</evidence>
<dbReference type="CDD" id="cd03256">
    <property type="entry name" value="ABC_PhnC_transporter"/>
    <property type="match status" value="1"/>
</dbReference>